<dbReference type="PROSITE" id="PS50035">
    <property type="entry name" value="PLD"/>
    <property type="match status" value="2"/>
</dbReference>
<dbReference type="SUPFAM" id="SSF56024">
    <property type="entry name" value="Phospholipase D/nuclease"/>
    <property type="match status" value="2"/>
</dbReference>
<dbReference type="GO" id="GO:0030572">
    <property type="term" value="F:phosphatidyltransferase activity"/>
    <property type="evidence" value="ECO:0007669"/>
    <property type="project" value="UniProtKB-ARBA"/>
</dbReference>
<keyword evidence="1" id="KW-1133">Transmembrane helix</keyword>
<dbReference type="SMART" id="SM00155">
    <property type="entry name" value="PLDc"/>
    <property type="match status" value="2"/>
</dbReference>
<keyword evidence="1" id="KW-0472">Membrane</keyword>
<dbReference type="CDD" id="cd09111">
    <property type="entry name" value="PLDc_ymdC_like_1"/>
    <property type="match status" value="1"/>
</dbReference>
<keyword evidence="1" id="KW-0812">Transmembrane</keyword>
<protein>
    <submittedName>
        <fullName evidence="3">Cardiolipin synthase</fullName>
        <ecNumber evidence="3">2.7.8.-</ecNumber>
    </submittedName>
</protein>
<dbReference type="PANTHER" id="PTHR21248:SF12">
    <property type="entry name" value="CARDIOLIPIN SYNTHASE C"/>
    <property type="match status" value="1"/>
</dbReference>
<dbReference type="Pfam" id="PF13091">
    <property type="entry name" value="PLDc_2"/>
    <property type="match status" value="2"/>
</dbReference>
<proteinExistence type="predicted"/>
<dbReference type="RefSeq" id="WP_083163404.1">
    <property type="nucleotide sequence ID" value="NZ_CP016414.1"/>
</dbReference>
<dbReference type="EMBL" id="CP016414">
    <property type="protein sequence ID" value="ANU36893.1"/>
    <property type="molecule type" value="Genomic_DNA"/>
</dbReference>
<gene>
    <name evidence="3" type="ORF">VSVS05_01768</name>
</gene>
<keyword evidence="3" id="KW-0808">Transferase</keyword>
<name>A0A1C7FBQ8_9VIBR</name>
<evidence type="ECO:0000313" key="3">
    <source>
        <dbReference type="EMBL" id="ANU36893.1"/>
    </source>
</evidence>
<dbReference type="Gene3D" id="3.30.870.10">
    <property type="entry name" value="Endonuclease Chain A"/>
    <property type="match status" value="2"/>
</dbReference>
<dbReference type="InterPro" id="IPR001736">
    <property type="entry name" value="PLipase_D/transphosphatidylase"/>
</dbReference>
<dbReference type="Proteomes" id="UP000092528">
    <property type="component" value="Chromosome 1"/>
</dbReference>
<accession>A0A1C7FBQ8</accession>
<reference evidence="3 4" key="1">
    <citation type="submission" date="2016-07" db="EMBL/GenBank/DDBJ databases">
        <title>Genome sequencing of Vibrio scophthalmi strain VS-05, an isolated from Paralichthys olivaceus.</title>
        <authorList>
            <person name="Han H.-J."/>
        </authorList>
    </citation>
    <scope>NUCLEOTIDE SEQUENCE [LARGE SCALE GENOMIC DNA]</scope>
    <source>
        <strain evidence="3 4">VS-05</strain>
    </source>
</reference>
<dbReference type="CDD" id="cd09113">
    <property type="entry name" value="PLDc_ymdC_like_2"/>
    <property type="match status" value="1"/>
</dbReference>
<evidence type="ECO:0000259" key="2">
    <source>
        <dbReference type="PROSITE" id="PS50035"/>
    </source>
</evidence>
<feature type="domain" description="PLD phosphodiesterase" evidence="2">
    <location>
        <begin position="425"/>
        <end position="452"/>
    </location>
</feature>
<evidence type="ECO:0000256" key="1">
    <source>
        <dbReference type="SAM" id="Phobius"/>
    </source>
</evidence>
<dbReference type="InterPro" id="IPR025202">
    <property type="entry name" value="PLD-like_dom"/>
</dbReference>
<dbReference type="AlphaFoldDB" id="A0A1C7FBQ8"/>
<dbReference type="GO" id="GO:0032049">
    <property type="term" value="P:cardiolipin biosynthetic process"/>
    <property type="evidence" value="ECO:0007669"/>
    <property type="project" value="UniProtKB-ARBA"/>
</dbReference>
<feature type="transmembrane region" description="Helical" evidence="1">
    <location>
        <begin position="21"/>
        <end position="43"/>
    </location>
</feature>
<organism evidence="3 4">
    <name type="scientific">Vibrio scophthalmi</name>
    <dbReference type="NCBI Taxonomy" id="45658"/>
    <lineage>
        <taxon>Bacteria</taxon>
        <taxon>Pseudomonadati</taxon>
        <taxon>Pseudomonadota</taxon>
        <taxon>Gammaproteobacteria</taxon>
        <taxon>Vibrionales</taxon>
        <taxon>Vibrionaceae</taxon>
        <taxon>Vibrio</taxon>
    </lineage>
</organism>
<dbReference type="PANTHER" id="PTHR21248">
    <property type="entry name" value="CARDIOLIPIN SYNTHASE"/>
    <property type="match status" value="1"/>
</dbReference>
<sequence>MFKSRRTIFHTTSRPTRRFGFYLRTGVLLLITVLVATALYAHFSRPDSVIKASSLTLPLNPNTKLGQLATHYMSENQTSAADQSGFYPLSDGQEALLARIALIENSEQSLDLQYYIYRDDSTSSLLTHAIFQAAERGVRVRILLDDMQSRSDSDMAALAAHDNIELRLFNAFDNRVLRMFDFLTNFSQMNRRMHNKALVADSAFAIAGGRNIGDEYFAANHDVDFGDFDLLLAGNSVAEISHQFDLYWNSTPATPIEALVEVGQAPTAEQVTQWQRQLRNHFDGSEYSANINQLPLMRALNGKTLPLYWGEAKVYYDQPSKVYQPDQSQLMLHSLGDILSQADSSFVLVSPYFVPTQAGTDLLTKAAQEGLDITIITNSLASNDVFAVHGWYAKYRKQLIESGINLYEVKADPQAKKNYSWLGSSRTSLHAKTFVIDGRKIFAGSFNFDPRSAFLNTEMGVLINAPEFVTDALMNVDDILHKSAYQLMLDNQGDLLWINHQTHRRYDSEPDASIWLRIGAWIAGILPIETQL</sequence>
<dbReference type="GeneID" id="96873255"/>
<feature type="domain" description="PLD phosphodiesterase" evidence="2">
    <location>
        <begin position="189"/>
        <end position="216"/>
    </location>
</feature>
<dbReference type="STRING" id="45658.VSVS12_01231"/>
<evidence type="ECO:0000313" key="4">
    <source>
        <dbReference type="Proteomes" id="UP000092528"/>
    </source>
</evidence>
<keyword evidence="4" id="KW-1185">Reference proteome</keyword>
<dbReference type="EC" id="2.7.8.-" evidence="3"/>
<dbReference type="PATRIC" id="fig|45658.7.peg.1757"/>